<dbReference type="AlphaFoldDB" id="F4RQX3"/>
<dbReference type="Gene3D" id="1.10.510.10">
    <property type="entry name" value="Transferase(Phosphotransferase) domain 1"/>
    <property type="match status" value="1"/>
</dbReference>
<keyword evidence="2 8" id="KW-0723">Serine/threonine-protein kinase</keyword>
<evidence type="ECO:0000256" key="1">
    <source>
        <dbReference type="ARBA" id="ARBA00010791"/>
    </source>
</evidence>
<dbReference type="HOGENOM" id="CLU_000288_63_0_1"/>
<dbReference type="eggNOG" id="KOG0615">
    <property type="taxonomic scope" value="Eukaryota"/>
</dbReference>
<dbReference type="SUPFAM" id="SSF56112">
    <property type="entry name" value="Protein kinase-like (PK-like)"/>
    <property type="match status" value="1"/>
</dbReference>
<evidence type="ECO:0000256" key="7">
    <source>
        <dbReference type="PROSITE-ProRule" id="PRU10141"/>
    </source>
</evidence>
<dbReference type="Proteomes" id="UP000001072">
    <property type="component" value="Unassembled WGS sequence"/>
</dbReference>
<proteinExistence type="inferred from homology"/>
<dbReference type="InterPro" id="IPR008271">
    <property type="entry name" value="Ser/Thr_kinase_AS"/>
</dbReference>
<feature type="binding site" evidence="7">
    <location>
        <position position="31"/>
    </location>
    <ligand>
        <name>ATP</name>
        <dbReference type="ChEBI" id="CHEBI:30616"/>
    </ligand>
</feature>
<dbReference type="PROSITE" id="PS50011">
    <property type="entry name" value="PROTEIN_KINASE_DOM"/>
    <property type="match status" value="1"/>
</dbReference>
<dbReference type="EMBL" id="GL883114">
    <property type="protein sequence ID" value="EGG05113.1"/>
    <property type="molecule type" value="Genomic_DNA"/>
</dbReference>
<keyword evidence="6 7" id="KW-0067">ATP-binding</keyword>
<dbReference type="GO" id="GO:0005524">
    <property type="term" value="F:ATP binding"/>
    <property type="evidence" value="ECO:0007669"/>
    <property type="project" value="UniProtKB-UniRule"/>
</dbReference>
<dbReference type="InParanoid" id="F4RQX3"/>
<dbReference type="SMART" id="SM00220">
    <property type="entry name" value="S_TKc"/>
    <property type="match status" value="1"/>
</dbReference>
<dbReference type="GO" id="GO:0004674">
    <property type="term" value="F:protein serine/threonine kinase activity"/>
    <property type="evidence" value="ECO:0007669"/>
    <property type="project" value="UniProtKB-KW"/>
</dbReference>
<dbReference type="VEuPathDB" id="FungiDB:MELLADRAFT_78152"/>
<gene>
    <name evidence="10" type="ORF">MELLADRAFT_78152</name>
</gene>
<evidence type="ECO:0000256" key="4">
    <source>
        <dbReference type="ARBA" id="ARBA00022741"/>
    </source>
</evidence>
<evidence type="ECO:0000313" key="11">
    <source>
        <dbReference type="Proteomes" id="UP000001072"/>
    </source>
</evidence>
<dbReference type="InterPro" id="IPR011009">
    <property type="entry name" value="Kinase-like_dom_sf"/>
</dbReference>
<dbReference type="GO" id="GO:0035556">
    <property type="term" value="P:intracellular signal transduction"/>
    <property type="evidence" value="ECO:0007669"/>
    <property type="project" value="TreeGrafter"/>
</dbReference>
<organism evidence="11">
    <name type="scientific">Melampsora larici-populina (strain 98AG31 / pathotype 3-4-7)</name>
    <name type="common">Poplar leaf rust fungus</name>
    <dbReference type="NCBI Taxonomy" id="747676"/>
    <lineage>
        <taxon>Eukaryota</taxon>
        <taxon>Fungi</taxon>
        <taxon>Dikarya</taxon>
        <taxon>Basidiomycota</taxon>
        <taxon>Pucciniomycotina</taxon>
        <taxon>Pucciniomycetes</taxon>
        <taxon>Pucciniales</taxon>
        <taxon>Melampsoraceae</taxon>
        <taxon>Melampsora</taxon>
    </lineage>
</organism>
<dbReference type="STRING" id="747676.F4RQX3"/>
<evidence type="ECO:0000256" key="2">
    <source>
        <dbReference type="ARBA" id="ARBA00022527"/>
    </source>
</evidence>
<dbReference type="PANTHER" id="PTHR24346:SF82">
    <property type="entry name" value="KP78A-RELATED"/>
    <property type="match status" value="1"/>
</dbReference>
<accession>F4RQX3</accession>
<evidence type="ECO:0000256" key="5">
    <source>
        <dbReference type="ARBA" id="ARBA00022777"/>
    </source>
</evidence>
<dbReference type="OrthoDB" id="40902at2759"/>
<dbReference type="PROSITE" id="PS00108">
    <property type="entry name" value="PROTEIN_KINASE_ST"/>
    <property type="match status" value="1"/>
</dbReference>
<feature type="domain" description="Protein kinase" evidence="9">
    <location>
        <begin position="1"/>
        <end position="290"/>
    </location>
</feature>
<sequence length="329" mass="36916">MVTERVLGSGFFSVVHLALDTSKSNRQIACKIIRRRMPTRGGPTQTAKFRQVLNQEVQLNASLNHPNINRILDLKEDPEKIYLFLELVTGGDLFGYVVRHKRLAVPEAQFILYQLLKAVIYMHDVAHISHRDLKPENILLASVGPEPRVLLADFGAARLADKAFCSMQGTMSYAAPEVLTVYTRTEGYDGKKADVWSLGICLYMMLCGCHPFDTGATSSGSGRQTVGDKLRIHLNSDEVGFVKTVLGKDCRRRAFTNLAHREAKSLLKKIFESDPKKRCSAAEIMEDDWITGSLEVLKKKYQLRVLDLIDDSKSENNILDSPAYSKILK</sequence>
<dbReference type="RefSeq" id="XP_007411478.1">
    <property type="nucleotide sequence ID" value="XM_007411416.1"/>
</dbReference>
<evidence type="ECO:0000259" key="9">
    <source>
        <dbReference type="PROSITE" id="PS50011"/>
    </source>
</evidence>
<dbReference type="InterPro" id="IPR017441">
    <property type="entry name" value="Protein_kinase_ATP_BS"/>
</dbReference>
<keyword evidence="3" id="KW-0808">Transferase</keyword>
<keyword evidence="4 7" id="KW-0547">Nucleotide-binding</keyword>
<evidence type="ECO:0000256" key="6">
    <source>
        <dbReference type="ARBA" id="ARBA00022840"/>
    </source>
</evidence>
<dbReference type="PANTHER" id="PTHR24346">
    <property type="entry name" value="MAP/MICROTUBULE AFFINITY-REGULATING KINASE"/>
    <property type="match status" value="1"/>
</dbReference>
<evidence type="ECO:0000256" key="3">
    <source>
        <dbReference type="ARBA" id="ARBA00022679"/>
    </source>
</evidence>
<dbReference type="GO" id="GO:0005737">
    <property type="term" value="C:cytoplasm"/>
    <property type="evidence" value="ECO:0007669"/>
    <property type="project" value="TreeGrafter"/>
</dbReference>
<keyword evidence="5" id="KW-0418">Kinase</keyword>
<protein>
    <recommendedName>
        <fullName evidence="9">Protein kinase domain-containing protein</fullName>
    </recommendedName>
</protein>
<evidence type="ECO:0000313" key="10">
    <source>
        <dbReference type="EMBL" id="EGG05113.1"/>
    </source>
</evidence>
<dbReference type="GeneID" id="18933070"/>
<keyword evidence="11" id="KW-1185">Reference proteome</keyword>
<dbReference type="KEGG" id="mlr:MELLADRAFT_78152"/>
<reference evidence="11" key="1">
    <citation type="journal article" date="2011" name="Proc. Natl. Acad. Sci. U.S.A.">
        <title>Obligate biotrophy features unraveled by the genomic analysis of rust fungi.</title>
        <authorList>
            <person name="Duplessis S."/>
            <person name="Cuomo C.A."/>
            <person name="Lin Y.-C."/>
            <person name="Aerts A."/>
            <person name="Tisserant E."/>
            <person name="Veneault-Fourrey C."/>
            <person name="Joly D.L."/>
            <person name="Hacquard S."/>
            <person name="Amselem J."/>
            <person name="Cantarel B.L."/>
            <person name="Chiu R."/>
            <person name="Coutinho P.M."/>
            <person name="Feau N."/>
            <person name="Field M."/>
            <person name="Frey P."/>
            <person name="Gelhaye E."/>
            <person name="Goldberg J."/>
            <person name="Grabherr M.G."/>
            <person name="Kodira C.D."/>
            <person name="Kohler A."/>
            <person name="Kuees U."/>
            <person name="Lindquist E.A."/>
            <person name="Lucas S.M."/>
            <person name="Mago R."/>
            <person name="Mauceli E."/>
            <person name="Morin E."/>
            <person name="Murat C."/>
            <person name="Pangilinan J.L."/>
            <person name="Park R."/>
            <person name="Pearson M."/>
            <person name="Quesneville H."/>
            <person name="Rouhier N."/>
            <person name="Sakthikumar S."/>
            <person name="Salamov A.A."/>
            <person name="Schmutz J."/>
            <person name="Selles B."/>
            <person name="Shapiro H."/>
            <person name="Tanguay P."/>
            <person name="Tuskan G.A."/>
            <person name="Henrissat B."/>
            <person name="Van de Peer Y."/>
            <person name="Rouze P."/>
            <person name="Ellis J.G."/>
            <person name="Dodds P.N."/>
            <person name="Schein J.E."/>
            <person name="Zhong S."/>
            <person name="Hamelin R.C."/>
            <person name="Grigoriev I.V."/>
            <person name="Szabo L.J."/>
            <person name="Martin F."/>
        </authorList>
    </citation>
    <scope>NUCLEOTIDE SEQUENCE [LARGE SCALE GENOMIC DNA]</scope>
    <source>
        <strain evidence="11">98AG31 / pathotype 3-4-7</strain>
    </source>
</reference>
<evidence type="ECO:0000256" key="8">
    <source>
        <dbReference type="RuleBase" id="RU000304"/>
    </source>
</evidence>
<dbReference type="PROSITE" id="PS00107">
    <property type="entry name" value="PROTEIN_KINASE_ATP"/>
    <property type="match status" value="1"/>
</dbReference>
<dbReference type="Pfam" id="PF00069">
    <property type="entry name" value="Pkinase"/>
    <property type="match status" value="1"/>
</dbReference>
<dbReference type="InterPro" id="IPR000719">
    <property type="entry name" value="Prot_kinase_dom"/>
</dbReference>
<comment type="similarity">
    <text evidence="1">Belongs to the protein kinase superfamily. CAMK Ser/Thr protein kinase family. NIM1 subfamily.</text>
</comment>
<name>F4RQX3_MELLP</name>